<name>A0A0G4ED32_VITBC</name>
<feature type="region of interest" description="Disordered" evidence="1">
    <location>
        <begin position="1"/>
        <end position="111"/>
    </location>
</feature>
<evidence type="ECO:0000313" key="3">
    <source>
        <dbReference type="Proteomes" id="UP000041254"/>
    </source>
</evidence>
<dbReference type="AlphaFoldDB" id="A0A0G4ED32"/>
<feature type="compositionally biased region" description="Acidic residues" evidence="1">
    <location>
        <begin position="63"/>
        <end position="98"/>
    </location>
</feature>
<evidence type="ECO:0000256" key="1">
    <source>
        <dbReference type="SAM" id="MobiDB-lite"/>
    </source>
</evidence>
<feature type="compositionally biased region" description="Acidic residues" evidence="1">
    <location>
        <begin position="18"/>
        <end position="30"/>
    </location>
</feature>
<protein>
    <submittedName>
        <fullName evidence="2">Uncharacterized protein</fullName>
    </submittedName>
</protein>
<organism evidence="2 3">
    <name type="scientific">Vitrella brassicaformis (strain CCMP3155)</name>
    <dbReference type="NCBI Taxonomy" id="1169540"/>
    <lineage>
        <taxon>Eukaryota</taxon>
        <taxon>Sar</taxon>
        <taxon>Alveolata</taxon>
        <taxon>Colpodellida</taxon>
        <taxon>Vitrellaceae</taxon>
        <taxon>Vitrella</taxon>
    </lineage>
</organism>
<dbReference type="PhylomeDB" id="A0A0G4ED32"/>
<dbReference type="EMBL" id="CDMY01000179">
    <property type="protein sequence ID" value="CEL93587.1"/>
    <property type="molecule type" value="Genomic_DNA"/>
</dbReference>
<evidence type="ECO:0000313" key="2">
    <source>
        <dbReference type="EMBL" id="CEL93587.1"/>
    </source>
</evidence>
<dbReference type="Proteomes" id="UP000041254">
    <property type="component" value="Unassembled WGS sequence"/>
</dbReference>
<accession>A0A0G4ED32</accession>
<feature type="compositionally biased region" description="Low complexity" evidence="1">
    <location>
        <begin position="45"/>
        <end position="62"/>
    </location>
</feature>
<keyword evidence="3" id="KW-1185">Reference proteome</keyword>
<dbReference type="OrthoDB" id="48314at2759"/>
<dbReference type="InParanoid" id="A0A0G4ED32"/>
<gene>
    <name evidence="2" type="ORF">Vbra_11295</name>
</gene>
<dbReference type="VEuPathDB" id="CryptoDB:Vbra_11295"/>
<sequence length="337" mass="36552">MSGGHDTHMASAAMADSGDGDADDLAEEDNNGGSGQPEGRHHISADSGGQQQQDGGDGPQAADGDESDGMQEEDGDDDQDDDIDDGYGYSDDDWENEEEGHPLSGLADPAVPVPVADGDIGLDELEARFLKGTNDATRELSRWIIGRRFTSAREVTDLIRQQGADPDVMPGLVVRDSRDIDPTWCIYPLLAIAIDNKSGYTIQTVEADDGDACHPIALPQWSSDGLQSAVLTALLDGGAHPNRRRSPPLQMAIECGNETAFELLMKRPGIRLQGYRVMALPEPLSPPPPEYLKVLLSMYRQLIERDHTLATEGGDYNLVHYAANKARGHYLQWFIDS</sequence>
<reference evidence="2 3" key="1">
    <citation type="submission" date="2014-11" db="EMBL/GenBank/DDBJ databases">
        <authorList>
            <person name="Zhu J."/>
            <person name="Qi W."/>
            <person name="Song R."/>
        </authorList>
    </citation>
    <scope>NUCLEOTIDE SEQUENCE [LARGE SCALE GENOMIC DNA]</scope>
</reference>
<proteinExistence type="predicted"/>